<dbReference type="NCBIfam" id="NF001242">
    <property type="entry name" value="PRK00216.1-3"/>
    <property type="match status" value="1"/>
</dbReference>
<dbReference type="InterPro" id="IPR029063">
    <property type="entry name" value="SAM-dependent_MTases_sf"/>
</dbReference>
<dbReference type="UniPathway" id="UPA00079">
    <property type="reaction ID" value="UER00169"/>
</dbReference>
<comment type="catalytic activity">
    <reaction evidence="6">
        <text>a 2-methoxy-6-(all-trans-polyprenyl)benzene-1,4-diol + S-adenosyl-L-methionine = a 5-methoxy-2-methyl-3-(all-trans-polyprenyl)benzene-1,4-diol + S-adenosyl-L-homocysteine + H(+)</text>
        <dbReference type="Rhea" id="RHEA:28286"/>
        <dbReference type="Rhea" id="RHEA-COMP:10858"/>
        <dbReference type="Rhea" id="RHEA-COMP:10859"/>
        <dbReference type="ChEBI" id="CHEBI:15378"/>
        <dbReference type="ChEBI" id="CHEBI:57856"/>
        <dbReference type="ChEBI" id="CHEBI:59789"/>
        <dbReference type="ChEBI" id="CHEBI:84166"/>
        <dbReference type="ChEBI" id="CHEBI:84167"/>
        <dbReference type="EC" id="2.1.1.201"/>
    </reaction>
</comment>
<keyword evidence="4 6" id="KW-0831">Ubiquinone biosynthesis</keyword>
<comment type="catalytic activity">
    <reaction evidence="6">
        <text>a 2-demethylmenaquinol + S-adenosyl-L-methionine = a menaquinol + S-adenosyl-L-homocysteine + H(+)</text>
        <dbReference type="Rhea" id="RHEA:42640"/>
        <dbReference type="Rhea" id="RHEA-COMP:9539"/>
        <dbReference type="Rhea" id="RHEA-COMP:9563"/>
        <dbReference type="ChEBI" id="CHEBI:15378"/>
        <dbReference type="ChEBI" id="CHEBI:18151"/>
        <dbReference type="ChEBI" id="CHEBI:55437"/>
        <dbReference type="ChEBI" id="CHEBI:57856"/>
        <dbReference type="ChEBI" id="CHEBI:59789"/>
        <dbReference type="EC" id="2.1.1.163"/>
    </reaction>
</comment>
<dbReference type="GO" id="GO:0009234">
    <property type="term" value="P:menaquinone biosynthetic process"/>
    <property type="evidence" value="ECO:0007669"/>
    <property type="project" value="UniProtKB-UniRule"/>
</dbReference>
<evidence type="ECO:0000256" key="4">
    <source>
        <dbReference type="ARBA" id="ARBA00022688"/>
    </source>
</evidence>
<comment type="caution">
    <text evidence="6">Lacks conserved residue(s) required for the propagation of feature annotation.</text>
</comment>
<proteinExistence type="inferred from homology"/>
<dbReference type="Proteomes" id="UP000249046">
    <property type="component" value="Unassembled WGS sequence"/>
</dbReference>
<dbReference type="EMBL" id="QFPO01000014">
    <property type="protein sequence ID" value="PZQ11987.1"/>
    <property type="molecule type" value="Genomic_DNA"/>
</dbReference>
<sequence length="250" mass="27605">MNDPQRTTHFGYRDVPEADKARLVGEVFSSVAGRYDLMNDLMSFGLHRLWKRYFVGTSGVRTGDAVLDLAGGTGDIAALLLPKVGPGGRIVVGDINGEMLRVGRDRLTDRGRVQGLEYAQLDAEALPFPDRSFDCVTMAFGLRNVTHKDKALAEIHRVLKIGGRVLVLEFSAVRAECLKPLYDFHSFQVLPRLGALFAGDADSYRYLAESIRRHPDQATLKGMMEAVGFARVDVRNLSAGIVAIHRGYRV</sequence>
<evidence type="ECO:0000313" key="8">
    <source>
        <dbReference type="Proteomes" id="UP000249046"/>
    </source>
</evidence>
<dbReference type="AlphaFoldDB" id="A0A2W5LXC5"/>
<dbReference type="GO" id="GO:0008425">
    <property type="term" value="F:2-methoxy-6-polyprenyl-1,4-benzoquinol methyltransferase activity"/>
    <property type="evidence" value="ECO:0007669"/>
    <property type="project" value="UniProtKB-UniRule"/>
</dbReference>
<dbReference type="PROSITE" id="PS01183">
    <property type="entry name" value="UBIE_1"/>
    <property type="match status" value="1"/>
</dbReference>
<dbReference type="GO" id="GO:0032259">
    <property type="term" value="P:methylation"/>
    <property type="evidence" value="ECO:0007669"/>
    <property type="project" value="UniProtKB-KW"/>
</dbReference>
<dbReference type="GO" id="GO:0009060">
    <property type="term" value="P:aerobic respiration"/>
    <property type="evidence" value="ECO:0007669"/>
    <property type="project" value="UniProtKB-UniRule"/>
</dbReference>
<dbReference type="PANTHER" id="PTHR43591:SF24">
    <property type="entry name" value="2-METHOXY-6-POLYPRENYL-1,4-BENZOQUINOL METHYLASE, MITOCHONDRIAL"/>
    <property type="match status" value="1"/>
</dbReference>
<reference evidence="7 8" key="1">
    <citation type="submission" date="2017-08" db="EMBL/GenBank/DDBJ databases">
        <title>Infants hospitalized years apart are colonized by the same room-sourced microbial strains.</title>
        <authorList>
            <person name="Brooks B."/>
            <person name="Olm M.R."/>
            <person name="Firek B.A."/>
            <person name="Baker R."/>
            <person name="Thomas B.C."/>
            <person name="Morowitz M.J."/>
            <person name="Banfield J.F."/>
        </authorList>
    </citation>
    <scope>NUCLEOTIDE SEQUENCE [LARGE SCALE GENOMIC DNA]</scope>
    <source>
        <strain evidence="7">S2_005_003_R2_42</strain>
    </source>
</reference>
<dbReference type="GO" id="GO:0043770">
    <property type="term" value="F:demethylmenaquinone methyltransferase activity"/>
    <property type="evidence" value="ECO:0007669"/>
    <property type="project" value="UniProtKB-UniRule"/>
</dbReference>
<feature type="binding site" evidence="6">
    <location>
        <begin position="122"/>
        <end position="123"/>
    </location>
    <ligand>
        <name>S-adenosyl-L-methionine</name>
        <dbReference type="ChEBI" id="CHEBI:59789"/>
    </ligand>
</feature>
<dbReference type="InterPro" id="IPR004033">
    <property type="entry name" value="UbiE/COQ5_MeTrFase"/>
</dbReference>
<dbReference type="NCBIfam" id="NF001244">
    <property type="entry name" value="PRK00216.1-5"/>
    <property type="match status" value="1"/>
</dbReference>
<dbReference type="InterPro" id="IPR023576">
    <property type="entry name" value="UbiE/COQ5_MeTrFase_CS"/>
</dbReference>
<dbReference type="UniPathway" id="UPA00232"/>
<protein>
    <recommendedName>
        <fullName evidence="6">Ubiquinone/menaquinone biosynthesis C-methyltransferase UbiE</fullName>
        <ecNumber evidence="6">2.1.1.163</ecNumber>
        <ecNumber evidence="6">2.1.1.201</ecNumber>
    </recommendedName>
    <alternativeName>
        <fullName evidence="6">2-methoxy-6-polyprenyl-1,4-benzoquinol methylase</fullName>
    </alternativeName>
    <alternativeName>
        <fullName evidence="6">Demethylmenaquinone methyltransferase</fullName>
    </alternativeName>
</protein>
<comment type="pathway">
    <text evidence="6">Cofactor biosynthesis; ubiquinone biosynthesis.</text>
</comment>
<evidence type="ECO:0000256" key="6">
    <source>
        <dbReference type="HAMAP-Rule" id="MF_01813"/>
    </source>
</evidence>
<feature type="binding site" evidence="6">
    <location>
        <position position="94"/>
    </location>
    <ligand>
        <name>S-adenosyl-L-methionine</name>
        <dbReference type="ChEBI" id="CHEBI:59789"/>
    </ligand>
</feature>
<evidence type="ECO:0000313" key="7">
    <source>
        <dbReference type="EMBL" id="PZQ11987.1"/>
    </source>
</evidence>
<comment type="caution">
    <text evidence="7">The sequence shown here is derived from an EMBL/GenBank/DDBJ whole genome shotgun (WGS) entry which is preliminary data.</text>
</comment>
<accession>A0A2W5LXC5</accession>
<keyword evidence="5 6" id="KW-0949">S-adenosyl-L-methionine</keyword>
<dbReference type="Gene3D" id="3.40.50.150">
    <property type="entry name" value="Vaccinia Virus protein VP39"/>
    <property type="match status" value="1"/>
</dbReference>
<gene>
    <name evidence="6" type="primary">ubiE</name>
    <name evidence="7" type="ORF">DI564_13530</name>
</gene>
<dbReference type="PANTHER" id="PTHR43591">
    <property type="entry name" value="METHYLTRANSFERASE"/>
    <property type="match status" value="1"/>
</dbReference>
<evidence type="ECO:0000256" key="3">
    <source>
        <dbReference type="ARBA" id="ARBA00022679"/>
    </source>
</evidence>
<name>A0A2W5LXC5_9GAMM</name>
<comment type="function">
    <text evidence="6">Methyltransferase required for the conversion of demethylmenaquinol (DMKH2) to menaquinol (MKH2) and the conversion of 2-polyprenyl-6-methoxy-1,4-benzoquinol (DDMQH2) to 2-polyprenyl-3-methyl-6-methoxy-1,4-benzoquinol (DMQH2).</text>
</comment>
<keyword evidence="1 6" id="KW-0474">Menaquinone biosynthesis</keyword>
<evidence type="ECO:0000256" key="1">
    <source>
        <dbReference type="ARBA" id="ARBA00022428"/>
    </source>
</evidence>
<feature type="binding site" evidence="6">
    <location>
        <position position="73"/>
    </location>
    <ligand>
        <name>S-adenosyl-L-methionine</name>
        <dbReference type="ChEBI" id="CHEBI:59789"/>
    </ligand>
</feature>
<keyword evidence="2 6" id="KW-0489">Methyltransferase</keyword>
<dbReference type="CDD" id="cd02440">
    <property type="entry name" value="AdoMet_MTases"/>
    <property type="match status" value="1"/>
</dbReference>
<dbReference type="HAMAP" id="MF_01813">
    <property type="entry name" value="MenG_UbiE_methyltr"/>
    <property type="match status" value="1"/>
</dbReference>
<dbReference type="SUPFAM" id="SSF53335">
    <property type="entry name" value="S-adenosyl-L-methionine-dependent methyltransferases"/>
    <property type="match status" value="1"/>
</dbReference>
<dbReference type="Pfam" id="PF01209">
    <property type="entry name" value="Ubie_methyltran"/>
    <property type="match status" value="1"/>
</dbReference>
<dbReference type="EC" id="2.1.1.163" evidence="6"/>
<dbReference type="PROSITE" id="PS51608">
    <property type="entry name" value="SAM_MT_UBIE"/>
    <property type="match status" value="1"/>
</dbReference>
<keyword evidence="3 6" id="KW-0808">Transferase</keyword>
<organism evidence="7 8">
    <name type="scientific">Rhodanobacter denitrificans</name>
    <dbReference type="NCBI Taxonomy" id="666685"/>
    <lineage>
        <taxon>Bacteria</taxon>
        <taxon>Pseudomonadati</taxon>
        <taxon>Pseudomonadota</taxon>
        <taxon>Gammaproteobacteria</taxon>
        <taxon>Lysobacterales</taxon>
        <taxon>Rhodanobacteraceae</taxon>
        <taxon>Rhodanobacter</taxon>
    </lineage>
</organism>
<dbReference type="NCBIfam" id="TIGR01934">
    <property type="entry name" value="MenG_MenH_UbiE"/>
    <property type="match status" value="1"/>
</dbReference>
<evidence type="ECO:0000256" key="5">
    <source>
        <dbReference type="ARBA" id="ARBA00022691"/>
    </source>
</evidence>
<comment type="pathway">
    <text evidence="6">Quinol/quinone metabolism; menaquinone biosynthesis; menaquinol from 1,4-dihydroxy-2-naphthoate: step 2/2.</text>
</comment>
<evidence type="ECO:0000256" key="2">
    <source>
        <dbReference type="ARBA" id="ARBA00022603"/>
    </source>
</evidence>
<comment type="similarity">
    <text evidence="6">Belongs to the class I-like SAM-binding methyltransferase superfamily. MenG/UbiE family.</text>
</comment>
<dbReference type="EC" id="2.1.1.201" evidence="6"/>